<protein>
    <submittedName>
        <fullName evidence="1">Uncharacterized protein</fullName>
    </submittedName>
</protein>
<sequence length="157" mass="16966">MSVFSSGLFVGTTAYASENVETSNIDTEETVRYQVETTRSLPMSTEVNRLEANDGNITIQSVPTYVSKKTLRWAIKNTTSITNVVGEYFGKTAAKNVGSVMHSYVKPVLRKLEALDKVTYGKLEDAIYDAIKGPLGSVAGKIGAKAIVEVISIISPI</sequence>
<dbReference type="AlphaFoldDB" id="A0A653IGZ3"/>
<dbReference type="Proteomes" id="UP000439752">
    <property type="component" value="Unassembled WGS sequence"/>
</dbReference>
<keyword evidence="2" id="KW-1185">Reference proteome</keyword>
<accession>A0A653IGZ3</accession>
<proteinExistence type="predicted"/>
<gene>
    <name evidence="1" type="ORF">EXIGUO9Y_480002</name>
</gene>
<organism evidence="1 2">
    <name type="scientific">Exiguobacterium oxidotolerans</name>
    <dbReference type="NCBI Taxonomy" id="223958"/>
    <lineage>
        <taxon>Bacteria</taxon>
        <taxon>Bacillati</taxon>
        <taxon>Bacillota</taxon>
        <taxon>Bacilli</taxon>
        <taxon>Bacillales</taxon>
        <taxon>Bacillales Family XII. Incertae Sedis</taxon>
        <taxon>Exiguobacterium</taxon>
    </lineage>
</organism>
<evidence type="ECO:0000313" key="1">
    <source>
        <dbReference type="EMBL" id="VWX38545.1"/>
    </source>
</evidence>
<evidence type="ECO:0000313" key="2">
    <source>
        <dbReference type="Proteomes" id="UP000439752"/>
    </source>
</evidence>
<name>A0A653IGZ3_9BACL</name>
<dbReference type="EMBL" id="CABWKQ010000043">
    <property type="protein sequence ID" value="VWX38545.1"/>
    <property type="molecule type" value="Genomic_DNA"/>
</dbReference>
<reference evidence="1 2" key="1">
    <citation type="submission" date="2019-10" db="EMBL/GenBank/DDBJ databases">
        <authorList>
            <person name="Karimi E."/>
        </authorList>
    </citation>
    <scope>NUCLEOTIDE SEQUENCE [LARGE SCALE GENOMIC DNA]</scope>
    <source>
        <strain evidence="1">Exiguobacterium sp. 9Y</strain>
    </source>
</reference>